<evidence type="ECO:0000256" key="3">
    <source>
        <dbReference type="ARBA" id="ARBA00023125"/>
    </source>
</evidence>
<dbReference type="InterPro" id="IPR036390">
    <property type="entry name" value="WH_DNA-bd_sf"/>
</dbReference>
<dbReference type="InterPro" id="IPR036388">
    <property type="entry name" value="WH-like_DNA-bd_sf"/>
</dbReference>
<dbReference type="EMBL" id="VDCQ01000029">
    <property type="protein sequence ID" value="TNJ64489.1"/>
    <property type="molecule type" value="Genomic_DNA"/>
</dbReference>
<evidence type="ECO:0000313" key="7">
    <source>
        <dbReference type="Proteomes" id="UP000307943"/>
    </source>
</evidence>
<evidence type="ECO:0000313" key="6">
    <source>
        <dbReference type="EMBL" id="TNJ64489.1"/>
    </source>
</evidence>
<feature type="domain" description="HTH lysR-type" evidence="5">
    <location>
        <begin position="4"/>
        <end position="61"/>
    </location>
</feature>
<dbReference type="SUPFAM" id="SSF46785">
    <property type="entry name" value="Winged helix' DNA-binding domain"/>
    <property type="match status" value="1"/>
</dbReference>
<evidence type="ECO:0000256" key="2">
    <source>
        <dbReference type="ARBA" id="ARBA00023015"/>
    </source>
</evidence>
<dbReference type="OrthoDB" id="9785745at2"/>
<proteinExistence type="inferred from homology"/>
<dbReference type="Proteomes" id="UP000307943">
    <property type="component" value="Unassembled WGS sequence"/>
</dbReference>
<keyword evidence="3" id="KW-0238">DNA-binding</keyword>
<sequence>MTPLNNDLLEAFLCVARTKSVSQASEILFLSQPTVTHRIQSLEKELNERLFVNKNRQMTLTDAGQDFLPYAVDILNSWNRGLEKIRNRSEEPEGKLTVSMFYHASMLYGEKVVSFAEKYPMIHLSVKTLTPEDSVEQIVDRKVQLGFVRSIRHPALSYHKMKTGNFVLAVHPNHPLSKRKQIVPGDLNGEKMAFLYNGAADQKIIDQFYQEYGQASEIIMETNNFEVCKHFIMKRLGLAYLPQYTIQAELDEGSIAGIPVTLAKQPPEYDIDLVWLTENANLTLYRLFINHFTGKS</sequence>
<evidence type="ECO:0000256" key="1">
    <source>
        <dbReference type="ARBA" id="ARBA00009437"/>
    </source>
</evidence>
<evidence type="ECO:0000259" key="5">
    <source>
        <dbReference type="PROSITE" id="PS50931"/>
    </source>
</evidence>
<dbReference type="InterPro" id="IPR000847">
    <property type="entry name" value="LysR_HTH_N"/>
</dbReference>
<gene>
    <name evidence="6" type="ORF">FE784_20435</name>
</gene>
<accession>A0A5C4T843</accession>
<dbReference type="CDD" id="cd05466">
    <property type="entry name" value="PBP2_LTTR_substrate"/>
    <property type="match status" value="1"/>
</dbReference>
<dbReference type="SUPFAM" id="SSF53850">
    <property type="entry name" value="Periplasmic binding protein-like II"/>
    <property type="match status" value="1"/>
</dbReference>
<comment type="similarity">
    <text evidence="1">Belongs to the LysR transcriptional regulatory family.</text>
</comment>
<organism evidence="6 7">
    <name type="scientific">Paenibacillus hemerocallicola</name>
    <dbReference type="NCBI Taxonomy" id="1172614"/>
    <lineage>
        <taxon>Bacteria</taxon>
        <taxon>Bacillati</taxon>
        <taxon>Bacillota</taxon>
        <taxon>Bacilli</taxon>
        <taxon>Bacillales</taxon>
        <taxon>Paenibacillaceae</taxon>
        <taxon>Paenibacillus</taxon>
    </lineage>
</organism>
<keyword evidence="2" id="KW-0805">Transcription regulation</keyword>
<dbReference type="Gene3D" id="3.40.190.290">
    <property type="match status" value="1"/>
</dbReference>
<dbReference type="Gene3D" id="1.10.10.10">
    <property type="entry name" value="Winged helix-like DNA-binding domain superfamily/Winged helix DNA-binding domain"/>
    <property type="match status" value="1"/>
</dbReference>
<evidence type="ECO:0000256" key="4">
    <source>
        <dbReference type="ARBA" id="ARBA00023163"/>
    </source>
</evidence>
<reference evidence="6 7" key="1">
    <citation type="submission" date="2019-05" db="EMBL/GenBank/DDBJ databases">
        <title>We sequenced the genome of Paenibacillus hemerocallicola KCTC 33185 for further insight into its adaptation and study the phylogeny of Paenibacillus.</title>
        <authorList>
            <person name="Narsing Rao M.P."/>
        </authorList>
    </citation>
    <scope>NUCLEOTIDE SEQUENCE [LARGE SCALE GENOMIC DNA]</scope>
    <source>
        <strain evidence="6 7">KCTC 33185</strain>
    </source>
</reference>
<dbReference type="PRINTS" id="PR00039">
    <property type="entry name" value="HTHLYSR"/>
</dbReference>
<dbReference type="GO" id="GO:0003700">
    <property type="term" value="F:DNA-binding transcription factor activity"/>
    <property type="evidence" value="ECO:0007669"/>
    <property type="project" value="InterPro"/>
</dbReference>
<dbReference type="PANTHER" id="PTHR30126">
    <property type="entry name" value="HTH-TYPE TRANSCRIPTIONAL REGULATOR"/>
    <property type="match status" value="1"/>
</dbReference>
<protein>
    <submittedName>
        <fullName evidence="6">LysR family transcriptional regulator</fullName>
    </submittedName>
</protein>
<dbReference type="GO" id="GO:0000976">
    <property type="term" value="F:transcription cis-regulatory region binding"/>
    <property type="evidence" value="ECO:0007669"/>
    <property type="project" value="TreeGrafter"/>
</dbReference>
<dbReference type="Pfam" id="PF03466">
    <property type="entry name" value="LysR_substrate"/>
    <property type="match status" value="1"/>
</dbReference>
<dbReference type="PROSITE" id="PS50931">
    <property type="entry name" value="HTH_LYSR"/>
    <property type="match status" value="1"/>
</dbReference>
<dbReference type="InterPro" id="IPR005119">
    <property type="entry name" value="LysR_subst-bd"/>
</dbReference>
<dbReference type="PANTHER" id="PTHR30126:SF40">
    <property type="entry name" value="HTH-TYPE TRANSCRIPTIONAL REGULATOR GLTR"/>
    <property type="match status" value="1"/>
</dbReference>
<dbReference type="Pfam" id="PF00126">
    <property type="entry name" value="HTH_1"/>
    <property type="match status" value="1"/>
</dbReference>
<keyword evidence="7" id="KW-1185">Reference proteome</keyword>
<dbReference type="AlphaFoldDB" id="A0A5C4T843"/>
<keyword evidence="4" id="KW-0804">Transcription</keyword>
<name>A0A5C4T843_9BACL</name>
<comment type="caution">
    <text evidence="6">The sequence shown here is derived from an EMBL/GenBank/DDBJ whole genome shotgun (WGS) entry which is preliminary data.</text>
</comment>